<dbReference type="CDD" id="cd20621">
    <property type="entry name" value="CYP5011A1-like"/>
    <property type="match status" value="1"/>
</dbReference>
<keyword evidence="11" id="KW-1185">Reference proteome</keyword>
<comment type="caution">
    <text evidence="10">The sequence shown here is derived from an EMBL/GenBank/DDBJ whole genome shotgun (WGS) entry which is preliminary data.</text>
</comment>
<feature type="transmembrane region" description="Helical" evidence="9">
    <location>
        <begin position="6"/>
        <end position="23"/>
    </location>
</feature>
<dbReference type="PANTHER" id="PTHR24291">
    <property type="entry name" value="CYTOCHROME P450 FAMILY 4"/>
    <property type="match status" value="1"/>
</dbReference>
<dbReference type="Pfam" id="PF00067">
    <property type="entry name" value="p450"/>
    <property type="match status" value="1"/>
</dbReference>
<dbReference type="OrthoDB" id="414857at2759"/>
<dbReference type="GO" id="GO:0020037">
    <property type="term" value="F:heme binding"/>
    <property type="evidence" value="ECO:0007669"/>
    <property type="project" value="InterPro"/>
</dbReference>
<keyword evidence="4 7" id="KW-0560">Oxidoreductase</keyword>
<dbReference type="GO" id="GO:0016705">
    <property type="term" value="F:oxidoreductase activity, acting on paired donors, with incorporation or reduction of molecular oxygen"/>
    <property type="evidence" value="ECO:0007669"/>
    <property type="project" value="InterPro"/>
</dbReference>
<keyword evidence="5 7" id="KW-0408">Iron</keyword>
<keyword evidence="9" id="KW-0812">Transmembrane</keyword>
<accession>A0A8S1RJ24</accession>
<dbReference type="GO" id="GO:0004497">
    <property type="term" value="F:monooxygenase activity"/>
    <property type="evidence" value="ECO:0007669"/>
    <property type="project" value="UniProtKB-KW"/>
</dbReference>
<evidence type="ECO:0000256" key="5">
    <source>
        <dbReference type="ARBA" id="ARBA00023004"/>
    </source>
</evidence>
<keyword evidence="9" id="KW-1133">Transmembrane helix</keyword>
<dbReference type="PANTHER" id="PTHR24291:SF50">
    <property type="entry name" value="BIFUNCTIONAL ALBAFLAVENONE MONOOXYGENASE_TERPENE SYNTHASE"/>
    <property type="match status" value="1"/>
</dbReference>
<proteinExistence type="inferred from homology"/>
<feature type="coiled-coil region" evidence="8">
    <location>
        <begin position="188"/>
        <end position="215"/>
    </location>
</feature>
<evidence type="ECO:0000256" key="7">
    <source>
        <dbReference type="RuleBase" id="RU000461"/>
    </source>
</evidence>
<dbReference type="InterPro" id="IPR001128">
    <property type="entry name" value="Cyt_P450"/>
</dbReference>
<evidence type="ECO:0000256" key="6">
    <source>
        <dbReference type="ARBA" id="ARBA00023033"/>
    </source>
</evidence>
<comment type="similarity">
    <text evidence="1 7">Belongs to the cytochrome P450 family.</text>
</comment>
<name>A0A8S1RJ24_9CILI</name>
<dbReference type="AlphaFoldDB" id="A0A8S1RJ24"/>
<dbReference type="PROSITE" id="PS00086">
    <property type="entry name" value="CYTOCHROME_P450"/>
    <property type="match status" value="1"/>
</dbReference>
<evidence type="ECO:0008006" key="12">
    <source>
        <dbReference type="Google" id="ProtNLM"/>
    </source>
</evidence>
<evidence type="ECO:0000313" key="11">
    <source>
        <dbReference type="Proteomes" id="UP000692954"/>
    </source>
</evidence>
<keyword evidence="6 7" id="KW-0503">Monooxygenase</keyword>
<dbReference type="EMBL" id="CAJJDN010000175">
    <property type="protein sequence ID" value="CAD8127293.1"/>
    <property type="molecule type" value="Genomic_DNA"/>
</dbReference>
<dbReference type="Proteomes" id="UP000692954">
    <property type="component" value="Unassembled WGS sequence"/>
</dbReference>
<organism evidence="10 11">
    <name type="scientific">Paramecium sonneborni</name>
    <dbReference type="NCBI Taxonomy" id="65129"/>
    <lineage>
        <taxon>Eukaryota</taxon>
        <taxon>Sar</taxon>
        <taxon>Alveolata</taxon>
        <taxon>Ciliophora</taxon>
        <taxon>Intramacronucleata</taxon>
        <taxon>Oligohymenophorea</taxon>
        <taxon>Peniculida</taxon>
        <taxon>Parameciidae</taxon>
        <taxon>Paramecium</taxon>
    </lineage>
</organism>
<evidence type="ECO:0000256" key="3">
    <source>
        <dbReference type="ARBA" id="ARBA00022723"/>
    </source>
</evidence>
<evidence type="ECO:0000256" key="9">
    <source>
        <dbReference type="SAM" id="Phobius"/>
    </source>
</evidence>
<keyword evidence="8" id="KW-0175">Coiled coil</keyword>
<sequence length="506" mass="60077">MLIEVILGLFIVLFYFLVIKPLVPMIKLKLQFGNDCLMKYHFFGGELWQQLKEMKISKDLIKRPRDLYINHPYKIFVSNFLWKIKISVADPEYYKVMLHNHQYYSKVNNINHDNLIQKGLVFSMGEKWKSQRTVLSESFEYDQLKSRLPMINEVCLEKINQICGDNVLEFLELITGQVVIRSFFGNSAEGIKINKKQIQIEIADLLNDMGELRLKSKYFFIKRFFLGTKGWKFFPTKIEKELLQRVYEVRLTIEKLIQKRIVEIEIKMDENENDVKQRDPDFLDVLIKEYLKQKQKGVQKITIDDILQQFITLFFAGTDTTAVLSYHCLYFLALYPEIQQEIREEVMTVCKNEMVLDDKIKKLHKLTAFINEVLRVKNPALRLLLRNCDQTHQVKDLTIKKGWNVIVDYQFQCFLSKHFSNPENFDYKRWLEAEPIKENHQFVYLPFSAGPRNCIGQHMAQMEAKIILSQILRQFQININPNVDPRWTARFLYQLQPGNCVQLQKL</sequence>
<evidence type="ECO:0000256" key="8">
    <source>
        <dbReference type="SAM" id="Coils"/>
    </source>
</evidence>
<evidence type="ECO:0000256" key="4">
    <source>
        <dbReference type="ARBA" id="ARBA00023002"/>
    </source>
</evidence>
<reference evidence="10" key="1">
    <citation type="submission" date="2021-01" db="EMBL/GenBank/DDBJ databases">
        <authorList>
            <consortium name="Genoscope - CEA"/>
            <person name="William W."/>
        </authorList>
    </citation>
    <scope>NUCLEOTIDE SEQUENCE</scope>
</reference>
<dbReference type="InterPro" id="IPR050196">
    <property type="entry name" value="Cytochrome_P450_Monoox"/>
</dbReference>
<keyword evidence="2 7" id="KW-0349">Heme</keyword>
<evidence type="ECO:0000256" key="1">
    <source>
        <dbReference type="ARBA" id="ARBA00010617"/>
    </source>
</evidence>
<evidence type="ECO:0000313" key="10">
    <source>
        <dbReference type="EMBL" id="CAD8127293.1"/>
    </source>
</evidence>
<dbReference type="InterPro" id="IPR017972">
    <property type="entry name" value="Cyt_P450_CS"/>
</dbReference>
<dbReference type="FunFam" id="1.10.630.10:FF:000091">
    <property type="entry name" value="Uncharacterized protein"/>
    <property type="match status" value="1"/>
</dbReference>
<keyword evidence="9" id="KW-0472">Membrane</keyword>
<dbReference type="GO" id="GO:0005506">
    <property type="term" value="F:iron ion binding"/>
    <property type="evidence" value="ECO:0007669"/>
    <property type="project" value="InterPro"/>
</dbReference>
<evidence type="ECO:0000256" key="2">
    <source>
        <dbReference type="ARBA" id="ARBA00022617"/>
    </source>
</evidence>
<keyword evidence="3 7" id="KW-0479">Metal-binding</keyword>
<protein>
    <recommendedName>
        <fullName evidence="12">Cytochrome P450</fullName>
    </recommendedName>
</protein>
<gene>
    <name evidence="10" type="ORF">PSON_ATCC_30995.1.T1750017</name>
</gene>